<dbReference type="InterPro" id="IPR020846">
    <property type="entry name" value="MFS_dom"/>
</dbReference>
<dbReference type="CDD" id="cd17329">
    <property type="entry name" value="MFS_MdtH_MDR_like"/>
    <property type="match status" value="1"/>
</dbReference>
<comment type="subcellular location">
    <subcellularLocation>
        <location evidence="1">Cell membrane</location>
        <topology evidence="1">Multi-pass membrane protein</topology>
    </subcellularLocation>
</comment>
<dbReference type="PROSITE" id="PS50850">
    <property type="entry name" value="MFS"/>
    <property type="match status" value="1"/>
</dbReference>
<keyword evidence="2" id="KW-0813">Transport</keyword>
<feature type="transmembrane region" description="Helical" evidence="8">
    <location>
        <begin position="109"/>
        <end position="128"/>
    </location>
</feature>
<evidence type="ECO:0000256" key="1">
    <source>
        <dbReference type="ARBA" id="ARBA00004651"/>
    </source>
</evidence>
<evidence type="ECO:0000256" key="3">
    <source>
        <dbReference type="ARBA" id="ARBA00022475"/>
    </source>
</evidence>
<feature type="region of interest" description="Disordered" evidence="7">
    <location>
        <begin position="406"/>
        <end position="426"/>
    </location>
</feature>
<dbReference type="Gene3D" id="1.20.1250.20">
    <property type="entry name" value="MFS general substrate transporter like domains"/>
    <property type="match status" value="1"/>
</dbReference>
<evidence type="ECO:0000256" key="5">
    <source>
        <dbReference type="ARBA" id="ARBA00022989"/>
    </source>
</evidence>
<comment type="caution">
    <text evidence="10">The sequence shown here is derived from an EMBL/GenBank/DDBJ whole genome shotgun (WGS) entry which is preliminary data.</text>
</comment>
<protein>
    <submittedName>
        <fullName evidence="10">Transporter</fullName>
    </submittedName>
</protein>
<organism evidence="10 11">
    <name type="scientific">Streptomyces leeuwenhoekii</name>
    <dbReference type="NCBI Taxonomy" id="1437453"/>
    <lineage>
        <taxon>Bacteria</taxon>
        <taxon>Bacillati</taxon>
        <taxon>Actinomycetota</taxon>
        <taxon>Actinomycetes</taxon>
        <taxon>Kitasatosporales</taxon>
        <taxon>Streptomycetaceae</taxon>
        <taxon>Streptomyces</taxon>
    </lineage>
</organism>
<feature type="transmembrane region" description="Helical" evidence="8">
    <location>
        <begin position="376"/>
        <end position="396"/>
    </location>
</feature>
<dbReference type="RefSeq" id="WP_048572950.1">
    <property type="nucleotide sequence ID" value="NZ_LFEH01000047.1"/>
</dbReference>
<dbReference type="InterPro" id="IPR011701">
    <property type="entry name" value="MFS"/>
</dbReference>
<feature type="transmembrane region" description="Helical" evidence="8">
    <location>
        <begin position="173"/>
        <end position="191"/>
    </location>
</feature>
<reference evidence="10 11" key="1">
    <citation type="submission" date="2015-06" db="EMBL/GenBank/DDBJ databases">
        <title>Draft genome sequence of Streptomyces leeuwenhoekii C58, which produces the novel lasso peptide, chaxapeptin.</title>
        <authorList>
            <person name="Yi Y."/>
            <person name="Hai D."/>
            <person name="Jaspars M."/>
            <person name="Sheng H."/>
            <person name="Rateb M.E."/>
            <person name="Bull A."/>
            <person name="Goodfellow M."/>
            <person name="Asenjo J.A."/>
            <person name="Ebel R."/>
        </authorList>
    </citation>
    <scope>NUCLEOTIDE SEQUENCE [LARGE SCALE GENOMIC DNA]</scope>
    <source>
        <strain evidence="10 11">C58</strain>
    </source>
</reference>
<dbReference type="EMBL" id="LFEH01000047">
    <property type="protein sequence ID" value="KMS78764.1"/>
    <property type="molecule type" value="Genomic_DNA"/>
</dbReference>
<evidence type="ECO:0000256" key="2">
    <source>
        <dbReference type="ARBA" id="ARBA00022448"/>
    </source>
</evidence>
<evidence type="ECO:0000256" key="8">
    <source>
        <dbReference type="SAM" id="Phobius"/>
    </source>
</evidence>
<evidence type="ECO:0000256" key="6">
    <source>
        <dbReference type="ARBA" id="ARBA00023136"/>
    </source>
</evidence>
<dbReference type="PANTHER" id="PTHR23517:SF2">
    <property type="entry name" value="MULTIDRUG RESISTANCE PROTEIN MDTH"/>
    <property type="match status" value="1"/>
</dbReference>
<dbReference type="Proteomes" id="UP000037274">
    <property type="component" value="Unassembled WGS sequence"/>
</dbReference>
<feature type="transmembrane region" description="Helical" evidence="8">
    <location>
        <begin position="149"/>
        <end position="167"/>
    </location>
</feature>
<feature type="transmembrane region" description="Helical" evidence="8">
    <location>
        <begin position="313"/>
        <end position="338"/>
    </location>
</feature>
<feature type="transmembrane region" description="Helical" evidence="8">
    <location>
        <begin position="224"/>
        <end position="247"/>
    </location>
</feature>
<feature type="transmembrane region" description="Helical" evidence="8">
    <location>
        <begin position="259"/>
        <end position="277"/>
    </location>
</feature>
<dbReference type="Pfam" id="PF07690">
    <property type="entry name" value="MFS_1"/>
    <property type="match status" value="1"/>
</dbReference>
<dbReference type="InterPro" id="IPR036259">
    <property type="entry name" value="MFS_trans_sf"/>
</dbReference>
<keyword evidence="11" id="KW-1185">Reference proteome</keyword>
<feature type="transmembrane region" description="Helical" evidence="8">
    <location>
        <begin position="21"/>
        <end position="47"/>
    </location>
</feature>
<proteinExistence type="predicted"/>
<evidence type="ECO:0000259" key="9">
    <source>
        <dbReference type="PROSITE" id="PS50850"/>
    </source>
</evidence>
<feature type="transmembrane region" description="Helical" evidence="8">
    <location>
        <begin position="289"/>
        <end position="307"/>
    </location>
</feature>
<keyword evidence="6 8" id="KW-0472">Membrane</keyword>
<evidence type="ECO:0000313" key="10">
    <source>
        <dbReference type="EMBL" id="KMS78764.1"/>
    </source>
</evidence>
<feature type="compositionally biased region" description="Low complexity" evidence="7">
    <location>
        <begin position="407"/>
        <end position="426"/>
    </location>
</feature>
<gene>
    <name evidence="10" type="ORF">ACH49_14640</name>
</gene>
<evidence type="ECO:0000313" key="11">
    <source>
        <dbReference type="Proteomes" id="UP000037274"/>
    </source>
</evidence>
<name>A0ABR5HYA5_STRLW</name>
<dbReference type="InterPro" id="IPR050171">
    <property type="entry name" value="MFS_Transporters"/>
</dbReference>
<evidence type="ECO:0000256" key="7">
    <source>
        <dbReference type="SAM" id="MobiDB-lite"/>
    </source>
</evidence>
<accession>A0ABR5HYA5</accession>
<feature type="transmembrane region" description="Helical" evidence="8">
    <location>
        <begin position="53"/>
        <end position="74"/>
    </location>
</feature>
<keyword evidence="3" id="KW-1003">Cell membrane</keyword>
<sequence>MPLATLRRAARETVSGLPREFWWLWTSTLVNRLGAFVATFMALYLTLDRGYSASYAGLVASLHGLGGVISSLGAGVMTDRFGRRPTLLVAQASTAVSVALLGFMRDPVAIAAVAFLVGMASNASRPAVQAMMADIVRPEDRIRAFSLNYWAINLGFAVSSMAAGFIAEVSYLTGFLIEAGMTMACAILVFVKLPESRPAQDPAAGGPSDTAAVSLGTVLRDGRFMSLVGLSFLVALIFQQGSVGLPVAMGQAGFTPADYGLAVAVNGVLIVALQIPVTRFIEHRDPRRLLVLSSLVAGYGFGLTAFAGSVGVFALTVCVWTLAEIVNAPTQTGLVVRLSPTRGRGRYQGMYTMSWSVAALVAPVMSGFVIDRFGAAWLWGLCAVIGTAAGAGYAVLMRRLPAEKTAARPAGPGAPPAARSEAAEAV</sequence>
<dbReference type="PANTHER" id="PTHR23517">
    <property type="entry name" value="RESISTANCE PROTEIN MDTM, PUTATIVE-RELATED-RELATED"/>
    <property type="match status" value="1"/>
</dbReference>
<feature type="transmembrane region" description="Helical" evidence="8">
    <location>
        <begin position="86"/>
        <end position="103"/>
    </location>
</feature>
<keyword evidence="4 8" id="KW-0812">Transmembrane</keyword>
<evidence type="ECO:0000256" key="4">
    <source>
        <dbReference type="ARBA" id="ARBA00022692"/>
    </source>
</evidence>
<feature type="transmembrane region" description="Helical" evidence="8">
    <location>
        <begin position="350"/>
        <end position="370"/>
    </location>
</feature>
<feature type="domain" description="Major facilitator superfamily (MFS) profile" evidence="9">
    <location>
        <begin position="20"/>
        <end position="404"/>
    </location>
</feature>
<dbReference type="SUPFAM" id="SSF103473">
    <property type="entry name" value="MFS general substrate transporter"/>
    <property type="match status" value="1"/>
</dbReference>
<keyword evidence="5 8" id="KW-1133">Transmembrane helix</keyword>